<organism evidence="2 3">
    <name type="scientific">Elysia crispata</name>
    <name type="common">lettuce slug</name>
    <dbReference type="NCBI Taxonomy" id="231223"/>
    <lineage>
        <taxon>Eukaryota</taxon>
        <taxon>Metazoa</taxon>
        <taxon>Spiralia</taxon>
        <taxon>Lophotrochozoa</taxon>
        <taxon>Mollusca</taxon>
        <taxon>Gastropoda</taxon>
        <taxon>Heterobranchia</taxon>
        <taxon>Euthyneura</taxon>
        <taxon>Panpulmonata</taxon>
        <taxon>Sacoglossa</taxon>
        <taxon>Placobranchoidea</taxon>
        <taxon>Plakobranchidae</taxon>
        <taxon>Elysia</taxon>
    </lineage>
</organism>
<evidence type="ECO:0000256" key="1">
    <source>
        <dbReference type="SAM" id="MobiDB-lite"/>
    </source>
</evidence>
<proteinExistence type="predicted"/>
<accession>A0AAE1B7K4</accession>
<feature type="region of interest" description="Disordered" evidence="1">
    <location>
        <begin position="177"/>
        <end position="205"/>
    </location>
</feature>
<gene>
    <name evidence="2" type="ORF">RRG08_067082</name>
</gene>
<keyword evidence="3" id="KW-1185">Reference proteome</keyword>
<evidence type="ECO:0000313" key="2">
    <source>
        <dbReference type="EMBL" id="KAK3801279.1"/>
    </source>
</evidence>
<comment type="caution">
    <text evidence="2">The sequence shown here is derived from an EMBL/GenBank/DDBJ whole genome shotgun (WGS) entry which is preliminary data.</text>
</comment>
<name>A0AAE1B7K4_9GAST</name>
<dbReference type="EMBL" id="JAWDGP010000342">
    <property type="protein sequence ID" value="KAK3801279.1"/>
    <property type="molecule type" value="Genomic_DNA"/>
</dbReference>
<protein>
    <submittedName>
        <fullName evidence="2">Uncharacterized protein</fullName>
    </submittedName>
</protein>
<sequence>MPEEDVGTEAVRIEEYRRRQGWAGPGLLLTSSDLSMAQPSINFSKESDNVCTESNKERKCSGYSKGPALFYPPLETHLGISYINNSRYQSRDDSSKDPRFGEIEPFWGGLLTLLATIARSAWFRSQSAQNININVCRCSKLSELVTSPRPEQLPLRSWQEGGGVNNSCLPARAASNHYSIPRPTRAGSPTTSPRHLHDGPSLETSQWVEHVTDHQRWTDSH</sequence>
<reference evidence="2" key="1">
    <citation type="journal article" date="2023" name="G3 (Bethesda)">
        <title>A reference genome for the long-term kleptoplast-retaining sea slug Elysia crispata morphotype clarki.</title>
        <authorList>
            <person name="Eastman K.E."/>
            <person name="Pendleton A.L."/>
            <person name="Shaikh M.A."/>
            <person name="Suttiyut T."/>
            <person name="Ogas R."/>
            <person name="Tomko P."/>
            <person name="Gavelis G."/>
            <person name="Widhalm J.R."/>
            <person name="Wisecaver J.H."/>
        </authorList>
    </citation>
    <scope>NUCLEOTIDE SEQUENCE</scope>
    <source>
        <strain evidence="2">ECLA1</strain>
    </source>
</reference>
<dbReference type="Proteomes" id="UP001283361">
    <property type="component" value="Unassembled WGS sequence"/>
</dbReference>
<dbReference type="AlphaFoldDB" id="A0AAE1B7K4"/>
<evidence type="ECO:0000313" key="3">
    <source>
        <dbReference type="Proteomes" id="UP001283361"/>
    </source>
</evidence>